<dbReference type="Proteomes" id="UP000704176">
    <property type="component" value="Unassembled WGS sequence"/>
</dbReference>
<accession>A0ABS7VNR2</accession>
<reference evidence="1 2" key="1">
    <citation type="submission" date="2021-09" db="EMBL/GenBank/DDBJ databases">
        <title>The complete genome sequence of a new microorganism.</title>
        <authorList>
            <person name="Zi Z."/>
        </authorList>
    </citation>
    <scope>NUCLEOTIDE SEQUENCE [LARGE SCALE GENOMIC DNA]</scope>
    <source>
        <strain evidence="1 2">WGZ8</strain>
    </source>
</reference>
<keyword evidence="2" id="KW-1185">Reference proteome</keyword>
<organism evidence="1 2">
    <name type="scientific">Microvirga puerhi</name>
    <dbReference type="NCBI Taxonomy" id="2876078"/>
    <lineage>
        <taxon>Bacteria</taxon>
        <taxon>Pseudomonadati</taxon>
        <taxon>Pseudomonadota</taxon>
        <taxon>Alphaproteobacteria</taxon>
        <taxon>Hyphomicrobiales</taxon>
        <taxon>Methylobacteriaceae</taxon>
        <taxon>Microvirga</taxon>
    </lineage>
</organism>
<name>A0ABS7VNR2_9HYPH</name>
<protein>
    <recommendedName>
        <fullName evidence="3">DUF3106 domain-containing protein</fullName>
    </recommendedName>
</protein>
<dbReference type="RefSeq" id="WP_224313485.1">
    <property type="nucleotide sequence ID" value="NZ_JAIRBM010000008.1"/>
</dbReference>
<comment type="caution">
    <text evidence="1">The sequence shown here is derived from an EMBL/GenBank/DDBJ whole genome shotgun (WGS) entry which is preliminary data.</text>
</comment>
<gene>
    <name evidence="1" type="ORF">K9B37_12915</name>
</gene>
<evidence type="ECO:0000313" key="2">
    <source>
        <dbReference type="Proteomes" id="UP000704176"/>
    </source>
</evidence>
<proteinExistence type="predicted"/>
<evidence type="ECO:0000313" key="1">
    <source>
        <dbReference type="EMBL" id="MBZ6077179.1"/>
    </source>
</evidence>
<sequence length="117" mass="13959">MMARKDKTMTGRAFLAIALVAGFMMPVIGNDAAAMPLTSLEPQTSLVQPIQMGFLELFADDDEYVHNRHYDWEQYRNSTSRKERIRDYYRMQRDAEKDYWKAQKQMQKEMVKRQRGW</sequence>
<evidence type="ECO:0008006" key="3">
    <source>
        <dbReference type="Google" id="ProtNLM"/>
    </source>
</evidence>
<dbReference type="EMBL" id="JAIRBM010000008">
    <property type="protein sequence ID" value="MBZ6077179.1"/>
    <property type="molecule type" value="Genomic_DNA"/>
</dbReference>